<evidence type="ECO:0000256" key="3">
    <source>
        <dbReference type="ARBA" id="ARBA00022989"/>
    </source>
</evidence>
<reference evidence="6" key="1">
    <citation type="submission" date="2020-10" db="EMBL/GenBank/DDBJ databases">
        <authorList>
            <person name="Gilroy R."/>
        </authorList>
    </citation>
    <scope>NUCLEOTIDE SEQUENCE</scope>
    <source>
        <strain evidence="6">B2-16538</strain>
    </source>
</reference>
<dbReference type="EMBL" id="JADILX010000018">
    <property type="protein sequence ID" value="MBO8484972.1"/>
    <property type="molecule type" value="Genomic_DNA"/>
</dbReference>
<accession>A0A9D9J2M4</accession>
<dbReference type="NCBIfam" id="TIGR01352">
    <property type="entry name" value="tonB_Cterm"/>
    <property type="match status" value="1"/>
</dbReference>
<proteinExistence type="predicted"/>
<dbReference type="GO" id="GO:0016020">
    <property type="term" value="C:membrane"/>
    <property type="evidence" value="ECO:0007669"/>
    <property type="project" value="UniProtKB-SubCell"/>
</dbReference>
<keyword evidence="2 5" id="KW-0812">Transmembrane</keyword>
<evidence type="ECO:0000256" key="2">
    <source>
        <dbReference type="ARBA" id="ARBA00022692"/>
    </source>
</evidence>
<protein>
    <submittedName>
        <fullName evidence="6">TonB family protein</fullName>
    </submittedName>
</protein>
<dbReference type="Proteomes" id="UP000823750">
    <property type="component" value="Unassembled WGS sequence"/>
</dbReference>
<dbReference type="SUPFAM" id="SSF74653">
    <property type="entry name" value="TolA/TonB C-terminal domain"/>
    <property type="match status" value="1"/>
</dbReference>
<comment type="subcellular location">
    <subcellularLocation>
        <location evidence="1">Membrane</location>
        <topology evidence="1">Single-pass membrane protein</topology>
    </subcellularLocation>
</comment>
<gene>
    <name evidence="6" type="ORF">IAB78_00915</name>
</gene>
<dbReference type="Gene3D" id="3.30.1150.10">
    <property type="match status" value="1"/>
</dbReference>
<keyword evidence="4 5" id="KW-0472">Membrane</keyword>
<evidence type="ECO:0000256" key="5">
    <source>
        <dbReference type="SAM" id="Phobius"/>
    </source>
</evidence>
<evidence type="ECO:0000256" key="4">
    <source>
        <dbReference type="ARBA" id="ARBA00023136"/>
    </source>
</evidence>
<comment type="caution">
    <text evidence="6">The sequence shown here is derived from an EMBL/GenBank/DDBJ whole genome shotgun (WGS) entry which is preliminary data.</text>
</comment>
<feature type="transmembrane region" description="Helical" evidence="5">
    <location>
        <begin position="55"/>
        <end position="76"/>
    </location>
</feature>
<evidence type="ECO:0000256" key="1">
    <source>
        <dbReference type="ARBA" id="ARBA00004167"/>
    </source>
</evidence>
<organism evidence="6 7">
    <name type="scientific">Candidatus Cryptobacteroides excrementavium</name>
    <dbReference type="NCBI Taxonomy" id="2840759"/>
    <lineage>
        <taxon>Bacteria</taxon>
        <taxon>Pseudomonadati</taxon>
        <taxon>Bacteroidota</taxon>
        <taxon>Bacteroidia</taxon>
        <taxon>Bacteroidales</taxon>
        <taxon>Candidatus Cryptobacteroides</taxon>
    </lineage>
</organism>
<evidence type="ECO:0000313" key="6">
    <source>
        <dbReference type="EMBL" id="MBO8484972.1"/>
    </source>
</evidence>
<evidence type="ECO:0000313" key="7">
    <source>
        <dbReference type="Proteomes" id="UP000823750"/>
    </source>
</evidence>
<reference evidence="6" key="2">
    <citation type="journal article" date="2021" name="PeerJ">
        <title>Extensive microbial diversity within the chicken gut microbiome revealed by metagenomics and culture.</title>
        <authorList>
            <person name="Gilroy R."/>
            <person name="Ravi A."/>
            <person name="Getino M."/>
            <person name="Pursley I."/>
            <person name="Horton D.L."/>
            <person name="Alikhan N.F."/>
            <person name="Baker D."/>
            <person name="Gharbi K."/>
            <person name="Hall N."/>
            <person name="Watson M."/>
            <person name="Adriaenssens E.M."/>
            <person name="Foster-Nyarko E."/>
            <person name="Jarju S."/>
            <person name="Secka A."/>
            <person name="Antonio M."/>
            <person name="Oren A."/>
            <person name="Chaudhuri R.R."/>
            <person name="La Ragione R."/>
            <person name="Hildebrand F."/>
            <person name="Pallen M.J."/>
        </authorList>
    </citation>
    <scope>NUCLEOTIDE SEQUENCE</scope>
    <source>
        <strain evidence="6">B2-16538</strain>
    </source>
</reference>
<name>A0A9D9J2M4_9BACT</name>
<keyword evidence="3 5" id="KW-1133">Transmembrane helix</keyword>
<dbReference type="InterPro" id="IPR006260">
    <property type="entry name" value="TonB/TolA_C"/>
</dbReference>
<dbReference type="AlphaFoldDB" id="A0A9D9J2M4"/>
<sequence length="294" mass="32675">MNARETVRRIWVKVRESRMLRSIAAICSHACRKTADIAGPILRKIGARLPKEDKAGLYVTVIFHLAVIIVLLAGSISSAITGESSYLLDFSRQEAIEKQMQEDAFREEISRRLDRLLSEGDVDLPAEQDGQIRNIAVDASSSLEDDRNTDAEKLYADAARLQEDLSGYRQDVALEDMRDEAVDLAEVQDMEEDHARKTYKGPSVVSYSLDGRKASTLKIPAYRCMGGGEVTVIITVDNSGRVTNAKVMDDISSQDECLRNYAVRAARLSRFSADPKAPLRQTGEIVYRFLAQGS</sequence>